<dbReference type="GO" id="GO:0031640">
    <property type="term" value="P:killing of cells of another organism"/>
    <property type="evidence" value="ECO:0007669"/>
    <property type="project" value="UniProtKB-KW"/>
</dbReference>
<feature type="signal peptide" evidence="10">
    <location>
        <begin position="1"/>
        <end position="22"/>
    </location>
</feature>
<dbReference type="GO" id="GO:0050832">
    <property type="term" value="P:defense response to fungus"/>
    <property type="evidence" value="ECO:0007669"/>
    <property type="project" value="UniProtKB-KW"/>
</dbReference>
<reference evidence="13" key="1">
    <citation type="submission" date="2010-12" db="EMBL/GenBank/DDBJ databases">
        <title>Antimicrobial peptides from amphibian skin of Amolops torrentis.</title>
        <authorList>
            <person name="Wang H."/>
            <person name="Liu J."/>
        </authorList>
    </citation>
    <scope>NUCLEOTIDE SEQUENCE</scope>
</reference>
<keyword evidence="3" id="KW-0964">Secreted</keyword>
<evidence type="ECO:0000256" key="9">
    <source>
        <dbReference type="ARBA" id="ARBA00022852"/>
    </source>
</evidence>
<dbReference type="Pfam" id="PF03032">
    <property type="entry name" value="FSAP_sig_propep"/>
    <property type="match status" value="1"/>
</dbReference>
<sequence length="70" mass="8212">MFTTKKPMLLLFFLGTINFSLCEQERDAEEERRDDQDKRDVEVEKRFFLPLLGAAAQVLPSLICKIFKKC</sequence>
<evidence type="ECO:0000256" key="4">
    <source>
        <dbReference type="ARBA" id="ARBA00022529"/>
    </source>
</evidence>
<dbReference type="EMBL" id="HQ735178">
    <property type="protein sequence ID" value="ADV36201.1"/>
    <property type="molecule type" value="mRNA"/>
</dbReference>
<dbReference type="InterPro" id="IPR004275">
    <property type="entry name" value="Frog_antimicrobial_propeptide"/>
</dbReference>
<evidence type="ECO:0000313" key="13">
    <source>
        <dbReference type="EMBL" id="ADV36201.1"/>
    </source>
</evidence>
<comment type="similarity">
    <text evidence="2">Belongs to the frog skin active peptide (FSAP) family. Brevinin subfamily.</text>
</comment>
<feature type="domain" description="Frog antimicrobial peptide brevinin-1 type" evidence="12">
    <location>
        <begin position="48"/>
        <end position="70"/>
    </location>
</feature>
<keyword evidence="5" id="KW-0295">Fungicide</keyword>
<name>E7EKK1_9NEOB</name>
<keyword evidence="7 10" id="KW-0732">Signal</keyword>
<dbReference type="InterPro" id="IPR012520">
    <property type="entry name" value="Antimicrobial_frog_1"/>
</dbReference>
<evidence type="ECO:0000256" key="5">
    <source>
        <dbReference type="ARBA" id="ARBA00022577"/>
    </source>
</evidence>
<evidence type="ECO:0000256" key="8">
    <source>
        <dbReference type="ARBA" id="ARBA00022735"/>
    </source>
</evidence>
<keyword evidence="9" id="KW-0204">Cytolysis</keyword>
<keyword evidence="6" id="KW-0165">Cleavage on pair of basic residues</keyword>
<evidence type="ECO:0000256" key="1">
    <source>
        <dbReference type="ARBA" id="ARBA00004613"/>
    </source>
</evidence>
<proteinExistence type="evidence at transcript level"/>
<dbReference type="GO" id="GO:0005576">
    <property type="term" value="C:extracellular region"/>
    <property type="evidence" value="ECO:0007669"/>
    <property type="project" value="UniProtKB-SubCell"/>
</dbReference>
<comment type="subcellular location">
    <subcellularLocation>
        <location evidence="1">Secreted</location>
    </subcellularLocation>
</comment>
<evidence type="ECO:0000256" key="7">
    <source>
        <dbReference type="ARBA" id="ARBA00022729"/>
    </source>
</evidence>
<feature type="domain" description="Frog antimicrobial peptide propeptide" evidence="11">
    <location>
        <begin position="2"/>
        <end position="45"/>
    </location>
</feature>
<protein>
    <submittedName>
        <fullName evidence="13">Brevinin-1TR1 antimicrobial peptide</fullName>
    </submittedName>
</protein>
<dbReference type="GO" id="GO:0098542">
    <property type="term" value="P:defense response to other organism"/>
    <property type="evidence" value="ECO:0007669"/>
    <property type="project" value="InterPro"/>
</dbReference>
<evidence type="ECO:0000259" key="11">
    <source>
        <dbReference type="Pfam" id="PF03032"/>
    </source>
</evidence>
<evidence type="ECO:0000256" key="2">
    <source>
        <dbReference type="ARBA" id="ARBA00008230"/>
    </source>
</evidence>
<accession>E7EKK1</accession>
<evidence type="ECO:0000259" key="12">
    <source>
        <dbReference type="Pfam" id="PF08018"/>
    </source>
</evidence>
<evidence type="ECO:0000256" key="3">
    <source>
        <dbReference type="ARBA" id="ARBA00022525"/>
    </source>
</evidence>
<evidence type="ECO:0000256" key="6">
    <source>
        <dbReference type="ARBA" id="ARBA00022685"/>
    </source>
</evidence>
<keyword evidence="4" id="KW-0929">Antimicrobial</keyword>
<feature type="chain" id="PRO_5003217290" evidence="10">
    <location>
        <begin position="23"/>
        <end position="70"/>
    </location>
</feature>
<organism evidence="13">
    <name type="scientific">Amolops torrentis</name>
    <dbReference type="NCBI Taxonomy" id="110105"/>
    <lineage>
        <taxon>Eukaryota</taxon>
        <taxon>Metazoa</taxon>
        <taxon>Chordata</taxon>
        <taxon>Craniata</taxon>
        <taxon>Vertebrata</taxon>
        <taxon>Euteleostomi</taxon>
        <taxon>Amphibia</taxon>
        <taxon>Batrachia</taxon>
        <taxon>Anura</taxon>
        <taxon>Neobatrachia</taxon>
        <taxon>Ranoidea</taxon>
        <taxon>Ranidae</taxon>
        <taxon>Amolops</taxon>
    </lineage>
</organism>
<evidence type="ECO:0000256" key="10">
    <source>
        <dbReference type="SAM" id="SignalP"/>
    </source>
</evidence>
<dbReference type="AlphaFoldDB" id="E7EKK1"/>
<keyword evidence="8" id="KW-0354">Hemolysis</keyword>
<dbReference type="Pfam" id="PF08018">
    <property type="entry name" value="Antimicrobial_1"/>
    <property type="match status" value="1"/>
</dbReference>